<proteinExistence type="predicted"/>
<evidence type="ECO:0000259" key="1">
    <source>
        <dbReference type="Pfam" id="PF04909"/>
    </source>
</evidence>
<feature type="domain" description="Amidohydrolase-related" evidence="1">
    <location>
        <begin position="9"/>
        <end position="269"/>
    </location>
</feature>
<dbReference type="Pfam" id="PF04909">
    <property type="entry name" value="Amidohydro_2"/>
    <property type="match status" value="1"/>
</dbReference>
<sequence length="270" mass="29384">MANPTPLLIDAHAHVFARSLALAPGRRYAPETDALLEDYLGHLDAHGLQAGVLIQPSFLGTDNGYMLDAIRQAPTRLRGVAVVDQHAAPDELERLARGGIVGIRLNLIGQPLPALDRGGWPRLLACLRALDWHVEVHVEAARLPAIVGPLRAAQCRVVVDHFGRPAHAPAAADAGFQWLLEAARDDGVWVKLSGAYRNWSEPDGPAARQAARLLLEHAGPDRLVWGSDWPHTQHPGVTYAQTYQALADWIGDSDLRLRILAANPSRCFAF</sequence>
<dbReference type="Proteomes" id="UP000292445">
    <property type="component" value="Unassembled WGS sequence"/>
</dbReference>
<dbReference type="RefSeq" id="WP_130359130.1">
    <property type="nucleotide sequence ID" value="NZ_SGXC01000002.1"/>
</dbReference>
<protein>
    <submittedName>
        <fullName evidence="2">Putative TIM-barrel fold metal-dependent hydrolase</fullName>
    </submittedName>
</protein>
<keyword evidence="2" id="KW-0378">Hydrolase</keyword>
<name>A0A4Q7NEG5_9BURK</name>
<dbReference type="InterPro" id="IPR032466">
    <property type="entry name" value="Metal_Hydrolase"/>
</dbReference>
<reference evidence="2 3" key="1">
    <citation type="submission" date="2019-02" db="EMBL/GenBank/DDBJ databases">
        <title>Genomic Encyclopedia of Type Strains, Phase IV (KMG-IV): sequencing the most valuable type-strain genomes for metagenomic binning, comparative biology and taxonomic classification.</title>
        <authorList>
            <person name="Goeker M."/>
        </authorList>
    </citation>
    <scope>NUCLEOTIDE SEQUENCE [LARGE SCALE GENOMIC DNA]</scope>
    <source>
        <strain evidence="2 3">K24</strain>
    </source>
</reference>
<dbReference type="PANTHER" id="PTHR35563:SF2">
    <property type="entry name" value="BARREL METAL-DEPENDENT HYDROLASE, PUTATIVE (AFU_ORTHOLOGUE AFUA_1G16240)-RELATED"/>
    <property type="match status" value="1"/>
</dbReference>
<gene>
    <name evidence="2" type="ORF">EV675_4003</name>
</gene>
<evidence type="ECO:0000313" key="2">
    <source>
        <dbReference type="EMBL" id="RZS81380.1"/>
    </source>
</evidence>
<accession>A0A4Q7NEG5</accession>
<organism evidence="2 3">
    <name type="scientific">Pigmentiphaga kullae</name>
    <dbReference type="NCBI Taxonomy" id="151784"/>
    <lineage>
        <taxon>Bacteria</taxon>
        <taxon>Pseudomonadati</taxon>
        <taxon>Pseudomonadota</taxon>
        <taxon>Betaproteobacteria</taxon>
        <taxon>Burkholderiales</taxon>
        <taxon>Alcaligenaceae</taxon>
        <taxon>Pigmentiphaga</taxon>
    </lineage>
</organism>
<dbReference type="EMBL" id="SGXC01000002">
    <property type="protein sequence ID" value="RZS81380.1"/>
    <property type="molecule type" value="Genomic_DNA"/>
</dbReference>
<keyword evidence="3" id="KW-1185">Reference proteome</keyword>
<evidence type="ECO:0000313" key="3">
    <source>
        <dbReference type="Proteomes" id="UP000292445"/>
    </source>
</evidence>
<dbReference type="Gene3D" id="3.20.20.140">
    <property type="entry name" value="Metal-dependent hydrolases"/>
    <property type="match status" value="1"/>
</dbReference>
<dbReference type="AlphaFoldDB" id="A0A4Q7NEG5"/>
<dbReference type="InterPro" id="IPR052358">
    <property type="entry name" value="Aro_Compnd_Degr_Hydrolases"/>
</dbReference>
<dbReference type="PANTHER" id="PTHR35563">
    <property type="entry name" value="BARREL METAL-DEPENDENT HYDROLASE, PUTATIVE (AFU_ORTHOLOGUE AFUA_1G16240)-RELATED"/>
    <property type="match status" value="1"/>
</dbReference>
<comment type="caution">
    <text evidence="2">The sequence shown here is derived from an EMBL/GenBank/DDBJ whole genome shotgun (WGS) entry which is preliminary data.</text>
</comment>
<dbReference type="InterPro" id="IPR006680">
    <property type="entry name" value="Amidohydro-rel"/>
</dbReference>
<dbReference type="SUPFAM" id="SSF51556">
    <property type="entry name" value="Metallo-dependent hydrolases"/>
    <property type="match status" value="1"/>
</dbReference>
<dbReference type="GO" id="GO:0016787">
    <property type="term" value="F:hydrolase activity"/>
    <property type="evidence" value="ECO:0007669"/>
    <property type="project" value="UniProtKB-KW"/>
</dbReference>
<dbReference type="OrthoDB" id="9787654at2"/>